<protein>
    <recommendedName>
        <fullName evidence="3">Ell-associated factor Eaf</fullName>
    </recommendedName>
</protein>
<dbReference type="Pfam" id="PF09816">
    <property type="entry name" value="EAF"/>
    <property type="match status" value="1"/>
</dbReference>
<feature type="compositionally biased region" description="Low complexity" evidence="10">
    <location>
        <begin position="131"/>
        <end position="154"/>
    </location>
</feature>
<dbReference type="KEGG" id="dpx:DAPPUDRAFT_113677"/>
<gene>
    <name evidence="12" type="ORF">DAPPUDRAFT_113677</name>
</gene>
<feature type="compositionally biased region" description="Polar residues" evidence="10">
    <location>
        <begin position="260"/>
        <end position="272"/>
    </location>
</feature>
<keyword evidence="5" id="KW-0805">Transcription regulation</keyword>
<dbReference type="InterPro" id="IPR019194">
    <property type="entry name" value="Tscrpt_elong_fac_Eaf_N"/>
</dbReference>
<dbReference type="GO" id="GO:0003711">
    <property type="term" value="F:transcription elongation factor activity"/>
    <property type="evidence" value="ECO:0000318"/>
    <property type="project" value="GO_Central"/>
</dbReference>
<dbReference type="InterPro" id="IPR027093">
    <property type="entry name" value="EAF_fam"/>
</dbReference>
<dbReference type="HOGENOM" id="CLU_025755_2_0_1"/>
<sequence length="305" mass="32526">MADKLGLGPEIKQLRLGNSFTNPRGSAFHTFRYDFKPASVDTSKMATVDILPNNEVNVTVPHCDGAGTAQTSVFRGPKKPYAKECVLIIDHNTGEITLERLSHNIQLKKTRAEGTGKAGRSSSPVDPTPPQQSQYYPQSKKSSPLQKSPTSSFSPPTPSPPYNPTQKNSPKHSSGFPMKKTSSSPHQLLTNSNGIPAPGSMPLLDDLDNLSGHIMSGHQEVAATVGVLSDSSSESGSDSSSDSSESDSDSDLDDTHIPNERNNIGNPTTTKESLPLPNPSLAHLSMPSHLLSEDLRLSDSGSESD</sequence>
<keyword evidence="7" id="KW-0804">Transcription</keyword>
<evidence type="ECO:0000256" key="5">
    <source>
        <dbReference type="ARBA" id="ARBA00023015"/>
    </source>
</evidence>
<dbReference type="InParanoid" id="E9HFR7"/>
<evidence type="ECO:0000256" key="6">
    <source>
        <dbReference type="ARBA" id="ARBA00023159"/>
    </source>
</evidence>
<comment type="function">
    <text evidence="9">Promotes transcriptional elongation by Su(Tpl)/ELL. Essential for development.</text>
</comment>
<evidence type="ECO:0000256" key="1">
    <source>
        <dbReference type="ARBA" id="ARBA00004123"/>
    </source>
</evidence>
<dbReference type="STRING" id="6669.E9HFR7"/>
<dbReference type="Proteomes" id="UP000000305">
    <property type="component" value="Unassembled WGS sequence"/>
</dbReference>
<keyword evidence="4" id="KW-0597">Phosphoprotein</keyword>
<feature type="compositionally biased region" description="Low complexity" evidence="10">
    <location>
        <begin position="226"/>
        <end position="243"/>
    </location>
</feature>
<organism evidence="12 13">
    <name type="scientific">Daphnia pulex</name>
    <name type="common">Water flea</name>
    <dbReference type="NCBI Taxonomy" id="6669"/>
    <lineage>
        <taxon>Eukaryota</taxon>
        <taxon>Metazoa</taxon>
        <taxon>Ecdysozoa</taxon>
        <taxon>Arthropoda</taxon>
        <taxon>Crustacea</taxon>
        <taxon>Branchiopoda</taxon>
        <taxon>Diplostraca</taxon>
        <taxon>Cladocera</taxon>
        <taxon>Anomopoda</taxon>
        <taxon>Daphniidae</taxon>
        <taxon>Daphnia</taxon>
    </lineage>
</organism>
<dbReference type="EMBL" id="GL732637">
    <property type="protein sequence ID" value="EFX69366.1"/>
    <property type="molecule type" value="Genomic_DNA"/>
</dbReference>
<evidence type="ECO:0000259" key="11">
    <source>
        <dbReference type="Pfam" id="PF09816"/>
    </source>
</evidence>
<evidence type="ECO:0000256" key="4">
    <source>
        <dbReference type="ARBA" id="ARBA00022553"/>
    </source>
</evidence>
<proteinExistence type="inferred from homology"/>
<feature type="domain" description="Transcription elongation factor Eaf N-terminal" evidence="11">
    <location>
        <begin position="13"/>
        <end position="112"/>
    </location>
</feature>
<evidence type="ECO:0000256" key="8">
    <source>
        <dbReference type="ARBA" id="ARBA00023242"/>
    </source>
</evidence>
<reference evidence="12 13" key="1">
    <citation type="journal article" date="2011" name="Science">
        <title>The ecoresponsive genome of Daphnia pulex.</title>
        <authorList>
            <person name="Colbourne J.K."/>
            <person name="Pfrender M.E."/>
            <person name="Gilbert D."/>
            <person name="Thomas W.K."/>
            <person name="Tucker A."/>
            <person name="Oakley T.H."/>
            <person name="Tokishita S."/>
            <person name="Aerts A."/>
            <person name="Arnold G.J."/>
            <person name="Basu M.K."/>
            <person name="Bauer D.J."/>
            <person name="Caceres C.E."/>
            <person name="Carmel L."/>
            <person name="Casola C."/>
            <person name="Choi J.H."/>
            <person name="Detter J.C."/>
            <person name="Dong Q."/>
            <person name="Dusheyko S."/>
            <person name="Eads B.D."/>
            <person name="Frohlich T."/>
            <person name="Geiler-Samerotte K.A."/>
            <person name="Gerlach D."/>
            <person name="Hatcher P."/>
            <person name="Jogdeo S."/>
            <person name="Krijgsveld J."/>
            <person name="Kriventseva E.V."/>
            <person name="Kultz D."/>
            <person name="Laforsch C."/>
            <person name="Lindquist E."/>
            <person name="Lopez J."/>
            <person name="Manak J.R."/>
            <person name="Muller J."/>
            <person name="Pangilinan J."/>
            <person name="Patwardhan R.P."/>
            <person name="Pitluck S."/>
            <person name="Pritham E.J."/>
            <person name="Rechtsteiner A."/>
            <person name="Rho M."/>
            <person name="Rogozin I.B."/>
            <person name="Sakarya O."/>
            <person name="Salamov A."/>
            <person name="Schaack S."/>
            <person name="Shapiro H."/>
            <person name="Shiga Y."/>
            <person name="Skalitzky C."/>
            <person name="Smith Z."/>
            <person name="Souvorov A."/>
            <person name="Sung W."/>
            <person name="Tang Z."/>
            <person name="Tsuchiya D."/>
            <person name="Tu H."/>
            <person name="Vos H."/>
            <person name="Wang M."/>
            <person name="Wolf Y.I."/>
            <person name="Yamagata H."/>
            <person name="Yamada T."/>
            <person name="Ye Y."/>
            <person name="Shaw J.R."/>
            <person name="Andrews J."/>
            <person name="Crease T.J."/>
            <person name="Tang H."/>
            <person name="Lucas S.M."/>
            <person name="Robertson H.M."/>
            <person name="Bork P."/>
            <person name="Koonin E.V."/>
            <person name="Zdobnov E.M."/>
            <person name="Grigoriev I.V."/>
            <person name="Lynch M."/>
            <person name="Boore J.L."/>
        </authorList>
    </citation>
    <scope>NUCLEOTIDE SEQUENCE [LARGE SCALE GENOMIC DNA]</scope>
</reference>
<dbReference type="GO" id="GO:0006368">
    <property type="term" value="P:transcription elongation by RNA polymerase II"/>
    <property type="evidence" value="ECO:0000318"/>
    <property type="project" value="GO_Central"/>
</dbReference>
<name>E9HFR7_DAPPU</name>
<dbReference type="FunCoup" id="E9HFR7">
    <property type="interactions" value="172"/>
</dbReference>
<feature type="compositionally biased region" description="Polar residues" evidence="10">
    <location>
        <begin position="180"/>
        <end position="194"/>
    </location>
</feature>
<keyword evidence="8" id="KW-0539">Nucleus</keyword>
<keyword evidence="6" id="KW-0010">Activator</keyword>
<comment type="similarity">
    <text evidence="2">Belongs to the EAF family.</text>
</comment>
<evidence type="ECO:0000256" key="2">
    <source>
        <dbReference type="ARBA" id="ARBA00007798"/>
    </source>
</evidence>
<evidence type="ECO:0000256" key="7">
    <source>
        <dbReference type="ARBA" id="ARBA00023163"/>
    </source>
</evidence>
<feature type="region of interest" description="Disordered" evidence="10">
    <location>
        <begin position="110"/>
        <end position="204"/>
    </location>
</feature>
<dbReference type="PANTHER" id="PTHR15970:SF2">
    <property type="entry name" value="ELL-ASSOCIATED FACTOR EAF"/>
    <property type="match status" value="1"/>
</dbReference>
<accession>E9HFR7</accession>
<dbReference type="PANTHER" id="PTHR15970">
    <property type="entry name" value="ELL-ASSOCIATED FACTOR EAF"/>
    <property type="match status" value="1"/>
</dbReference>
<comment type="subcellular location">
    <subcellularLocation>
        <location evidence="1">Nucleus</location>
    </subcellularLocation>
</comment>
<evidence type="ECO:0000313" key="12">
    <source>
        <dbReference type="EMBL" id="EFX69366.1"/>
    </source>
</evidence>
<dbReference type="AlphaFoldDB" id="E9HFR7"/>
<evidence type="ECO:0000256" key="10">
    <source>
        <dbReference type="SAM" id="MobiDB-lite"/>
    </source>
</evidence>
<dbReference type="eggNOG" id="KOG4795">
    <property type="taxonomic scope" value="Eukaryota"/>
</dbReference>
<feature type="region of interest" description="Disordered" evidence="10">
    <location>
        <begin position="226"/>
        <end position="305"/>
    </location>
</feature>
<evidence type="ECO:0000313" key="13">
    <source>
        <dbReference type="Proteomes" id="UP000000305"/>
    </source>
</evidence>
<dbReference type="OMA" id="TFRYDFM"/>
<keyword evidence="13" id="KW-1185">Reference proteome</keyword>
<dbReference type="OrthoDB" id="125903at2759"/>
<dbReference type="GO" id="GO:0032783">
    <property type="term" value="C:super elongation complex"/>
    <property type="evidence" value="ECO:0007669"/>
    <property type="project" value="InterPro"/>
</dbReference>
<evidence type="ECO:0000256" key="3">
    <source>
        <dbReference type="ARBA" id="ARBA00021452"/>
    </source>
</evidence>
<dbReference type="GO" id="GO:0008023">
    <property type="term" value="C:transcription elongation factor complex"/>
    <property type="evidence" value="ECO:0000318"/>
    <property type="project" value="GO_Central"/>
</dbReference>
<evidence type="ECO:0000256" key="9">
    <source>
        <dbReference type="ARBA" id="ARBA00025617"/>
    </source>
</evidence>